<sequence length="74" mass="8109">MKVALTGIATASNEPLGYFKDAGMHVMNSRLTSKVTRKDGSGFRAVTVREQNPDLDQPGGPFRLVVVDKTKYCH</sequence>
<name>A0A2V0QHK4_PSESF</name>
<dbReference type="AlphaFoldDB" id="A0A2V0QHK4"/>
<gene>
    <name evidence="1" type="ORF">KPSA1_05897</name>
</gene>
<dbReference type="Proteomes" id="UP000247480">
    <property type="component" value="Unassembled WGS sequence"/>
</dbReference>
<organism evidence="1 2">
    <name type="scientific">Pseudomonas syringae pv. actinidiae</name>
    <dbReference type="NCBI Taxonomy" id="103796"/>
    <lineage>
        <taxon>Bacteria</taxon>
        <taxon>Pseudomonadati</taxon>
        <taxon>Pseudomonadota</taxon>
        <taxon>Gammaproteobacteria</taxon>
        <taxon>Pseudomonadales</taxon>
        <taxon>Pseudomonadaceae</taxon>
        <taxon>Pseudomonas</taxon>
        <taxon>Pseudomonas syringae</taxon>
    </lineage>
</organism>
<comment type="caution">
    <text evidence="1">The sequence shown here is derived from an EMBL/GenBank/DDBJ whole genome shotgun (WGS) entry which is preliminary data.</text>
</comment>
<evidence type="ECO:0000313" key="2">
    <source>
        <dbReference type="Proteomes" id="UP000247480"/>
    </source>
</evidence>
<accession>A0A2V0QHK4</accession>
<proteinExistence type="predicted"/>
<evidence type="ECO:0000313" key="1">
    <source>
        <dbReference type="EMBL" id="GBH12431.1"/>
    </source>
</evidence>
<protein>
    <submittedName>
        <fullName evidence="1">Uncharacterized protein</fullName>
    </submittedName>
</protein>
<dbReference type="EMBL" id="BGJZ01000307">
    <property type="protein sequence ID" value="GBH12431.1"/>
    <property type="molecule type" value="Genomic_DNA"/>
</dbReference>
<reference evidence="1 2" key="1">
    <citation type="submission" date="2018-04" db="EMBL/GenBank/DDBJ databases">
        <title>Draft genome sequence of Pseudomonas syringae pv. actinidiae biovar 1 strains isolated from kiwifruit in Kagawa prefecture.</title>
        <authorList>
            <person name="Tabuchi M."/>
            <person name="Saito M."/>
            <person name="Fujiwara S."/>
            <person name="Sasa N."/>
            <person name="Akimitsu K."/>
            <person name="Gomi K."/>
            <person name="Konishi-Sugita S."/>
            <person name="Hamano K."/>
            <person name="Kataoka I."/>
        </authorList>
    </citation>
    <scope>NUCLEOTIDE SEQUENCE [LARGE SCALE GENOMIC DNA]</scope>
    <source>
        <strain evidence="1 2">MAFF212206</strain>
    </source>
</reference>